<keyword evidence="2" id="KW-0812">Transmembrane</keyword>
<dbReference type="Gene3D" id="2.130.10.30">
    <property type="entry name" value="Regulator of chromosome condensation 1/beta-lactamase-inhibitor protein II"/>
    <property type="match status" value="2"/>
</dbReference>
<keyword evidence="1" id="KW-0677">Repeat</keyword>
<dbReference type="InterPro" id="IPR000408">
    <property type="entry name" value="Reg_chr_condens"/>
</dbReference>
<evidence type="ECO:0000256" key="1">
    <source>
        <dbReference type="ARBA" id="ARBA00022737"/>
    </source>
</evidence>
<dbReference type="SUPFAM" id="SSF49265">
    <property type="entry name" value="Fibronectin type III"/>
    <property type="match status" value="1"/>
</dbReference>
<reference evidence="4 5" key="1">
    <citation type="submission" date="2024-06" db="EMBL/GenBank/DDBJ databases">
        <title>Sorghum-associated microbial communities from plants grown in Nebraska, USA.</title>
        <authorList>
            <person name="Schachtman D."/>
        </authorList>
    </citation>
    <scope>NUCLEOTIDE SEQUENCE [LARGE SCALE GENOMIC DNA]</scope>
    <source>
        <strain evidence="4 5">2709</strain>
    </source>
</reference>
<dbReference type="NCBIfam" id="TIGR04174">
    <property type="entry name" value="IPTL_CTERM"/>
    <property type="match status" value="1"/>
</dbReference>
<dbReference type="InterPro" id="IPR009091">
    <property type="entry name" value="RCC1/BLIP-II"/>
</dbReference>
<dbReference type="InterPro" id="IPR026442">
    <property type="entry name" value="IPTL_CTERM"/>
</dbReference>
<dbReference type="RefSeq" id="WP_354441536.1">
    <property type="nucleotide sequence ID" value="NZ_JBEPSH010000002.1"/>
</dbReference>
<dbReference type="PROSITE" id="PS50853">
    <property type="entry name" value="FN3"/>
    <property type="match status" value="1"/>
</dbReference>
<dbReference type="PANTHER" id="PTHR22870:SF408">
    <property type="entry name" value="OS09G0560450 PROTEIN"/>
    <property type="match status" value="1"/>
</dbReference>
<sequence length="651" mass="65454">MSLISPIQTARISQSAAFMRMQTCFWWMATWLIGLFMQSAALAQTPPGVALPASLLGEGVQQVVSGTGHTCALTTAGAVKCWGWNVSGQLGNNSTTNSPVPVDVSGLSSGVFSVATGDSHTCAVTTGGAAKCWGWNALGQLGNNTTITSLTPVDVSGLVGVSALGARASHNCALTMTGAVKCWGSNAEGELGDNTSTSRHTPVDVIGLTSGVTSLAVGSFHNCAVTSGGAVKCWGLNNFGQMGNDSTAHSLTPGDVHGLGSGAAVVAAGNMHTCALTTAGGLKCWGSNEFGKLGNVNNTQFYIPVSVFVGQQLSFAPGYSGTPLNTWPVSSSMPLSAISSSPGYAPIYFGVWTPDTCSVVSNTLVPNPTAPAGSLCGVRAWRVGHDDGANGTTAAAPAQSRLLLLTGPASPTLGTLTPGDEQITVNWSPSPHAGVVITGYTATAYTTGSPPQAAGTCTTSATPPDLPATSCVITGLTNGTLYNITVETNTAIGVAGSVSGSTPIAPILSVSLSSNLPGGQVGQSYDASVAPIGGTAPYHFSITSGSLPTGLSAAMASDGNSILITGTPSQAQTATFTLSVSDSTVPEPGLMSKAGPTVTTVEQQYTITIAAAPPPALVGITPVPTMGQWGLLLMSVLLAAITTLGRRYRKL</sequence>
<comment type="caution">
    <text evidence="4">The sequence shown here is derived from an EMBL/GenBank/DDBJ whole genome shotgun (WGS) entry which is preliminary data.</text>
</comment>
<feature type="domain" description="Fibronectin type-III" evidence="3">
    <location>
        <begin position="407"/>
        <end position="510"/>
    </location>
</feature>
<keyword evidence="2" id="KW-0472">Membrane</keyword>
<dbReference type="Proteomes" id="UP001549320">
    <property type="component" value="Unassembled WGS sequence"/>
</dbReference>
<accession>A0ABV2Q475</accession>
<dbReference type="InterPro" id="IPR058923">
    <property type="entry name" value="RCC1-like_dom"/>
</dbReference>
<keyword evidence="2" id="KW-1133">Transmembrane helix</keyword>
<dbReference type="Gene3D" id="2.60.40.10">
    <property type="entry name" value="Immunoglobulins"/>
    <property type="match status" value="2"/>
</dbReference>
<dbReference type="SMART" id="SM00060">
    <property type="entry name" value="FN3"/>
    <property type="match status" value="1"/>
</dbReference>
<evidence type="ECO:0000259" key="3">
    <source>
        <dbReference type="PROSITE" id="PS50853"/>
    </source>
</evidence>
<keyword evidence="5" id="KW-1185">Reference proteome</keyword>
<dbReference type="InterPro" id="IPR051210">
    <property type="entry name" value="Ub_ligase/GEF_domain"/>
</dbReference>
<dbReference type="SUPFAM" id="SSF50985">
    <property type="entry name" value="RCC1/BLIP-II"/>
    <property type="match status" value="1"/>
</dbReference>
<gene>
    <name evidence="4" type="ORF">ABIE13_000924</name>
</gene>
<dbReference type="Pfam" id="PF00041">
    <property type="entry name" value="fn3"/>
    <property type="match status" value="1"/>
</dbReference>
<dbReference type="InterPro" id="IPR036116">
    <property type="entry name" value="FN3_sf"/>
</dbReference>
<name>A0ABV2Q475_9BURK</name>
<dbReference type="InterPro" id="IPR013783">
    <property type="entry name" value="Ig-like_fold"/>
</dbReference>
<evidence type="ECO:0000313" key="5">
    <source>
        <dbReference type="Proteomes" id="UP001549320"/>
    </source>
</evidence>
<proteinExistence type="predicted"/>
<protein>
    <submittedName>
        <fullName evidence="4">Alpha-tubulin suppressor-like RCC1 family protein</fullName>
    </submittedName>
</protein>
<organism evidence="4 5">
    <name type="scientific">Ottowia thiooxydans</name>
    <dbReference type="NCBI Taxonomy" id="219182"/>
    <lineage>
        <taxon>Bacteria</taxon>
        <taxon>Pseudomonadati</taxon>
        <taxon>Pseudomonadota</taxon>
        <taxon>Betaproteobacteria</taxon>
        <taxon>Burkholderiales</taxon>
        <taxon>Comamonadaceae</taxon>
        <taxon>Ottowia</taxon>
    </lineage>
</organism>
<dbReference type="PROSITE" id="PS50012">
    <property type="entry name" value="RCC1_3"/>
    <property type="match status" value="4"/>
</dbReference>
<evidence type="ECO:0000256" key="2">
    <source>
        <dbReference type="SAM" id="Phobius"/>
    </source>
</evidence>
<feature type="transmembrane region" description="Helical" evidence="2">
    <location>
        <begin position="626"/>
        <end position="645"/>
    </location>
</feature>
<dbReference type="Pfam" id="PF18203">
    <property type="entry name" value="IPTL-CTERM"/>
    <property type="match status" value="1"/>
</dbReference>
<dbReference type="PRINTS" id="PR00633">
    <property type="entry name" value="RCCNDNSATION"/>
</dbReference>
<dbReference type="Pfam" id="PF25390">
    <property type="entry name" value="WD40_RLD"/>
    <property type="match status" value="1"/>
</dbReference>
<evidence type="ECO:0000313" key="4">
    <source>
        <dbReference type="EMBL" id="MET4575824.1"/>
    </source>
</evidence>
<dbReference type="EMBL" id="JBEPSH010000002">
    <property type="protein sequence ID" value="MET4575824.1"/>
    <property type="molecule type" value="Genomic_DNA"/>
</dbReference>
<dbReference type="InterPro" id="IPR003961">
    <property type="entry name" value="FN3_dom"/>
</dbReference>
<dbReference type="PANTHER" id="PTHR22870">
    <property type="entry name" value="REGULATOR OF CHROMOSOME CONDENSATION"/>
    <property type="match status" value="1"/>
</dbReference>